<proteinExistence type="predicted"/>
<organism evidence="1">
    <name type="scientific">marine sediment metagenome</name>
    <dbReference type="NCBI Taxonomy" id="412755"/>
    <lineage>
        <taxon>unclassified sequences</taxon>
        <taxon>metagenomes</taxon>
        <taxon>ecological metagenomes</taxon>
    </lineage>
</organism>
<gene>
    <name evidence="1" type="ORF">LCGC14_0852930</name>
</gene>
<reference evidence="1" key="1">
    <citation type="journal article" date="2015" name="Nature">
        <title>Complex archaea that bridge the gap between prokaryotes and eukaryotes.</title>
        <authorList>
            <person name="Spang A."/>
            <person name="Saw J.H."/>
            <person name="Jorgensen S.L."/>
            <person name="Zaremba-Niedzwiedzka K."/>
            <person name="Martijn J."/>
            <person name="Lind A.E."/>
            <person name="van Eijk R."/>
            <person name="Schleper C."/>
            <person name="Guy L."/>
            <person name="Ettema T.J."/>
        </authorList>
    </citation>
    <scope>NUCLEOTIDE SEQUENCE</scope>
</reference>
<protein>
    <submittedName>
        <fullName evidence="1">Uncharacterized protein</fullName>
    </submittedName>
</protein>
<dbReference type="EMBL" id="LAZR01002551">
    <property type="protein sequence ID" value="KKN28563.1"/>
    <property type="molecule type" value="Genomic_DNA"/>
</dbReference>
<name>A0A0F9SGR6_9ZZZZ</name>
<dbReference type="AlphaFoldDB" id="A0A0F9SGR6"/>
<comment type="caution">
    <text evidence="1">The sequence shown here is derived from an EMBL/GenBank/DDBJ whole genome shotgun (WGS) entry which is preliminary data.</text>
</comment>
<accession>A0A0F9SGR6</accession>
<sequence length="167" mass="17463">MSHGELPGSPGDLHHHHEEKLQTFAGGGGSSDNLFQIKGVIELLHIYGIVETNLSADVDNLSLDVFPTGGALVALATLVDSASAPAGSLFVKMTDATNALVLRSSVVPYIAENTNWREPFVSPIIGAQGDGTDTFIRATYSGVATSGAITWVIEYATVNETGLVIPV</sequence>
<evidence type="ECO:0000313" key="1">
    <source>
        <dbReference type="EMBL" id="KKN28563.1"/>
    </source>
</evidence>